<feature type="signal peptide" evidence="1">
    <location>
        <begin position="1"/>
        <end position="20"/>
    </location>
</feature>
<name>A0A4Q0MC70_9SPHI</name>
<keyword evidence="1" id="KW-0732">Signal</keyword>
<accession>A0A4Q0MC70</accession>
<sequence length="144" mass="16336">MKTFIFTLLASISLTFSASAQQVSLYDREGEARAYIDYDQERTIFMWDGTPVAFLEKDGNDLAVFGFDGSFLGWYEDGTIYDKEGQIVGARKDATIRITRMERMKGIQKMTPIRPITPITPIQPILKSSWSDTPLAEFLYSGKK</sequence>
<dbReference type="Pfam" id="PF21784">
    <property type="entry name" value="Bflower"/>
    <property type="match status" value="1"/>
</dbReference>
<comment type="caution">
    <text evidence="3">The sequence shown here is derived from an EMBL/GenBank/DDBJ whole genome shotgun (WGS) entry which is preliminary data.</text>
</comment>
<evidence type="ECO:0000313" key="4">
    <source>
        <dbReference type="Proteomes" id="UP000290848"/>
    </source>
</evidence>
<reference evidence="3 4" key="1">
    <citation type="submission" date="2018-12" db="EMBL/GenBank/DDBJ databases">
        <title>The Draft Genome Sequence of the Soil Bacterium Pedobacter tournemirensis R1.</title>
        <authorList>
            <person name="He J."/>
        </authorList>
    </citation>
    <scope>NUCLEOTIDE SEQUENCE [LARGE SCALE GENOMIC DNA]</scope>
    <source>
        <strain evidence="3 4">R1</strain>
    </source>
</reference>
<dbReference type="RefSeq" id="WP_128768784.1">
    <property type="nucleotide sequence ID" value="NZ_RXOC01000004.1"/>
</dbReference>
<proteinExistence type="predicted"/>
<dbReference type="AlphaFoldDB" id="A0A4Q0MC70"/>
<organism evidence="3 4">
    <name type="scientific">Arcticibacter tournemirensis</name>
    <dbReference type="NCBI Taxonomy" id="699437"/>
    <lineage>
        <taxon>Bacteria</taxon>
        <taxon>Pseudomonadati</taxon>
        <taxon>Bacteroidota</taxon>
        <taxon>Sphingobacteriia</taxon>
        <taxon>Sphingobacteriales</taxon>
        <taxon>Sphingobacteriaceae</taxon>
        <taxon>Arcticibacter</taxon>
    </lineage>
</organism>
<dbReference type="Proteomes" id="UP000290848">
    <property type="component" value="Unassembled WGS sequence"/>
</dbReference>
<feature type="domain" description="4-fold beta flower" evidence="2">
    <location>
        <begin position="24"/>
        <end position="139"/>
    </location>
</feature>
<protein>
    <recommendedName>
        <fullName evidence="2">4-fold beta flower domain-containing protein</fullName>
    </recommendedName>
</protein>
<evidence type="ECO:0000256" key="1">
    <source>
        <dbReference type="SAM" id="SignalP"/>
    </source>
</evidence>
<gene>
    <name evidence="3" type="ORF">EKH83_07480</name>
</gene>
<dbReference type="InterPro" id="IPR048911">
    <property type="entry name" value="Bflower"/>
</dbReference>
<feature type="chain" id="PRO_5020294985" description="4-fold beta flower domain-containing protein" evidence="1">
    <location>
        <begin position="21"/>
        <end position="144"/>
    </location>
</feature>
<evidence type="ECO:0000259" key="2">
    <source>
        <dbReference type="Pfam" id="PF21784"/>
    </source>
</evidence>
<evidence type="ECO:0000313" key="3">
    <source>
        <dbReference type="EMBL" id="RXF70479.1"/>
    </source>
</evidence>
<dbReference type="EMBL" id="RXOC01000004">
    <property type="protein sequence ID" value="RXF70479.1"/>
    <property type="molecule type" value="Genomic_DNA"/>
</dbReference>